<gene>
    <name evidence="2" type="ORF">METZ01_LOCUS222424</name>
</gene>
<proteinExistence type="predicted"/>
<evidence type="ECO:0000256" key="1">
    <source>
        <dbReference type="SAM" id="MobiDB-lite"/>
    </source>
</evidence>
<protein>
    <submittedName>
        <fullName evidence="2">Uncharacterized protein</fullName>
    </submittedName>
</protein>
<evidence type="ECO:0000313" key="2">
    <source>
        <dbReference type="EMBL" id="SVB69570.1"/>
    </source>
</evidence>
<name>A0A382G2U8_9ZZZZ</name>
<dbReference type="AlphaFoldDB" id="A0A382G2U8"/>
<dbReference type="EMBL" id="UINC01053265">
    <property type="protein sequence ID" value="SVB69570.1"/>
    <property type="molecule type" value="Genomic_DNA"/>
</dbReference>
<organism evidence="2">
    <name type="scientific">marine metagenome</name>
    <dbReference type="NCBI Taxonomy" id="408172"/>
    <lineage>
        <taxon>unclassified sequences</taxon>
        <taxon>metagenomes</taxon>
        <taxon>ecological metagenomes</taxon>
    </lineage>
</organism>
<feature type="region of interest" description="Disordered" evidence="1">
    <location>
        <begin position="1"/>
        <end position="33"/>
    </location>
</feature>
<sequence length="33" mass="3794">MTELDWSLGNKKKTERIPNKKLVPRVGLEPTTN</sequence>
<reference evidence="2" key="1">
    <citation type="submission" date="2018-05" db="EMBL/GenBank/DDBJ databases">
        <authorList>
            <person name="Lanie J.A."/>
            <person name="Ng W.-L."/>
            <person name="Kazmierczak K.M."/>
            <person name="Andrzejewski T.M."/>
            <person name="Davidsen T.M."/>
            <person name="Wayne K.J."/>
            <person name="Tettelin H."/>
            <person name="Glass J.I."/>
            <person name="Rusch D."/>
            <person name="Podicherti R."/>
            <person name="Tsui H.-C.T."/>
            <person name="Winkler M.E."/>
        </authorList>
    </citation>
    <scope>NUCLEOTIDE SEQUENCE</scope>
</reference>
<accession>A0A382G2U8</accession>